<evidence type="ECO:0000256" key="7">
    <source>
        <dbReference type="SAM" id="MobiDB-lite"/>
    </source>
</evidence>
<organism evidence="10 11">
    <name type="scientific">Phenylobacterium koreense</name>
    <dbReference type="NCBI Taxonomy" id="266125"/>
    <lineage>
        <taxon>Bacteria</taxon>
        <taxon>Pseudomonadati</taxon>
        <taxon>Pseudomonadota</taxon>
        <taxon>Alphaproteobacteria</taxon>
        <taxon>Caulobacterales</taxon>
        <taxon>Caulobacteraceae</taxon>
        <taxon>Phenylobacterium</taxon>
    </lineage>
</organism>
<dbReference type="PROSITE" id="PS51007">
    <property type="entry name" value="CYTC"/>
    <property type="match status" value="1"/>
</dbReference>
<evidence type="ECO:0000256" key="5">
    <source>
        <dbReference type="ARBA" id="ARBA00023004"/>
    </source>
</evidence>
<sequence length="181" mass="18988">MRKVVLMSVLGGCAALLAACGQGGDKAAAPEAPTAAAPETTTAPEASEAAEEASEKAEHEEKAKALAALPAPYNTADVDNGKAKFAMCRSCHTITEGGANLTGPNLHGVFGRKAGSLEGYNYSEAVKNAGFTWDAEHLDKWLAQPRDFLPGTKMTFAGFKAEKDRIDVIAYLKLETGYKAP</sequence>
<proteinExistence type="predicted"/>
<dbReference type="PRINTS" id="PR00604">
    <property type="entry name" value="CYTCHRMECIAB"/>
</dbReference>
<evidence type="ECO:0000256" key="4">
    <source>
        <dbReference type="ARBA" id="ARBA00022982"/>
    </source>
</evidence>
<dbReference type="EMBL" id="JBEPLU010000002">
    <property type="protein sequence ID" value="MET3527889.1"/>
    <property type="molecule type" value="Genomic_DNA"/>
</dbReference>
<evidence type="ECO:0000256" key="2">
    <source>
        <dbReference type="ARBA" id="ARBA00022617"/>
    </source>
</evidence>
<dbReference type="InterPro" id="IPR036909">
    <property type="entry name" value="Cyt_c-like_dom_sf"/>
</dbReference>
<keyword evidence="5 6" id="KW-0408">Iron</keyword>
<dbReference type="Gene3D" id="1.10.760.10">
    <property type="entry name" value="Cytochrome c-like domain"/>
    <property type="match status" value="1"/>
</dbReference>
<name>A0ABV2ELF7_9CAUL</name>
<dbReference type="Pfam" id="PF00034">
    <property type="entry name" value="Cytochrom_C"/>
    <property type="match status" value="1"/>
</dbReference>
<keyword evidence="11" id="KW-1185">Reference proteome</keyword>
<keyword evidence="8" id="KW-0732">Signal</keyword>
<reference evidence="10 11" key="1">
    <citation type="submission" date="2024-06" db="EMBL/GenBank/DDBJ databases">
        <title>Genomic Encyclopedia of Type Strains, Phase IV (KMG-IV): sequencing the most valuable type-strain genomes for metagenomic binning, comparative biology and taxonomic classification.</title>
        <authorList>
            <person name="Goeker M."/>
        </authorList>
    </citation>
    <scope>NUCLEOTIDE SEQUENCE [LARGE SCALE GENOMIC DNA]</scope>
    <source>
        <strain evidence="10 11">DSM 17809</strain>
    </source>
</reference>
<evidence type="ECO:0000256" key="3">
    <source>
        <dbReference type="ARBA" id="ARBA00022723"/>
    </source>
</evidence>
<dbReference type="Proteomes" id="UP001549110">
    <property type="component" value="Unassembled WGS sequence"/>
</dbReference>
<dbReference type="SUPFAM" id="SSF46626">
    <property type="entry name" value="Cytochrome c"/>
    <property type="match status" value="1"/>
</dbReference>
<feature type="compositionally biased region" description="Low complexity" evidence="7">
    <location>
        <begin position="27"/>
        <end position="47"/>
    </location>
</feature>
<evidence type="ECO:0000259" key="9">
    <source>
        <dbReference type="PROSITE" id="PS51007"/>
    </source>
</evidence>
<dbReference type="InterPro" id="IPR009056">
    <property type="entry name" value="Cyt_c-like_dom"/>
</dbReference>
<feature type="region of interest" description="Disordered" evidence="7">
    <location>
        <begin position="27"/>
        <end position="63"/>
    </location>
</feature>
<evidence type="ECO:0000313" key="10">
    <source>
        <dbReference type="EMBL" id="MET3527889.1"/>
    </source>
</evidence>
<evidence type="ECO:0000256" key="1">
    <source>
        <dbReference type="ARBA" id="ARBA00022448"/>
    </source>
</evidence>
<feature type="chain" id="PRO_5045335349" evidence="8">
    <location>
        <begin position="19"/>
        <end position="181"/>
    </location>
</feature>
<keyword evidence="1" id="KW-0813">Transport</keyword>
<keyword evidence="3 6" id="KW-0479">Metal-binding</keyword>
<evidence type="ECO:0000313" key="11">
    <source>
        <dbReference type="Proteomes" id="UP001549110"/>
    </source>
</evidence>
<accession>A0ABV2ELF7</accession>
<gene>
    <name evidence="10" type="ORF">ABID41_003007</name>
</gene>
<feature type="signal peptide" evidence="8">
    <location>
        <begin position="1"/>
        <end position="18"/>
    </location>
</feature>
<dbReference type="PANTHER" id="PTHR11961">
    <property type="entry name" value="CYTOCHROME C"/>
    <property type="match status" value="1"/>
</dbReference>
<evidence type="ECO:0000256" key="8">
    <source>
        <dbReference type="SAM" id="SignalP"/>
    </source>
</evidence>
<feature type="domain" description="Cytochrome c" evidence="9">
    <location>
        <begin position="76"/>
        <end position="176"/>
    </location>
</feature>
<evidence type="ECO:0000256" key="6">
    <source>
        <dbReference type="PROSITE-ProRule" id="PRU00433"/>
    </source>
</evidence>
<dbReference type="InterPro" id="IPR002327">
    <property type="entry name" value="Cyt_c_1A/1B"/>
</dbReference>
<feature type="compositionally biased region" description="Basic and acidic residues" evidence="7">
    <location>
        <begin position="53"/>
        <end position="63"/>
    </location>
</feature>
<comment type="caution">
    <text evidence="10">The sequence shown here is derived from an EMBL/GenBank/DDBJ whole genome shotgun (WGS) entry which is preliminary data.</text>
</comment>
<protein>
    <submittedName>
        <fullName evidence="10">Cytochrome c</fullName>
    </submittedName>
</protein>
<dbReference type="RefSeq" id="WP_331933021.1">
    <property type="nucleotide sequence ID" value="NZ_JBEPLU010000002.1"/>
</dbReference>
<keyword evidence="2 6" id="KW-0349">Heme</keyword>
<dbReference type="PROSITE" id="PS51257">
    <property type="entry name" value="PROKAR_LIPOPROTEIN"/>
    <property type="match status" value="1"/>
</dbReference>
<keyword evidence="4" id="KW-0249">Electron transport</keyword>